<accession>A0A849K6Q3</accession>
<proteinExistence type="predicted"/>
<reference evidence="2 3" key="1">
    <citation type="submission" date="2020-05" db="EMBL/GenBank/DDBJ databases">
        <title>Genome sequence of Isoptericola sp. JC619 isolated from Chilika lagoon, India.</title>
        <authorList>
            <person name="Kumar D."/>
            <person name="Appam K."/>
            <person name="Gandham S."/>
            <person name="Uppada J."/>
            <person name="Sasikala C."/>
            <person name="Venkata Ramana C."/>
        </authorList>
    </citation>
    <scope>NUCLEOTIDE SEQUENCE [LARGE SCALE GENOMIC DNA]</scope>
    <source>
        <strain evidence="2 3">JC619</strain>
    </source>
</reference>
<dbReference type="PANTHER" id="PTHR46623:SF6">
    <property type="entry name" value="ALPHA_BETA-HYDROLASES SUPERFAMILY PROTEIN"/>
    <property type="match status" value="1"/>
</dbReference>
<evidence type="ECO:0000259" key="1">
    <source>
        <dbReference type="Pfam" id="PF01738"/>
    </source>
</evidence>
<keyword evidence="3" id="KW-1185">Reference proteome</keyword>
<name>A0A849K6Q3_9MICO</name>
<dbReference type="Gene3D" id="3.40.50.1820">
    <property type="entry name" value="alpha/beta hydrolase"/>
    <property type="match status" value="1"/>
</dbReference>
<comment type="caution">
    <text evidence="2">The sequence shown here is derived from an EMBL/GenBank/DDBJ whole genome shotgun (WGS) entry which is preliminary data.</text>
</comment>
<dbReference type="InterPro" id="IPR029058">
    <property type="entry name" value="AB_hydrolase_fold"/>
</dbReference>
<dbReference type="InterPro" id="IPR051049">
    <property type="entry name" value="Dienelactone_hydrolase-like"/>
</dbReference>
<organism evidence="2 3">
    <name type="scientific">Isoptericola sediminis</name>
    <dbReference type="NCBI Taxonomy" id="2733572"/>
    <lineage>
        <taxon>Bacteria</taxon>
        <taxon>Bacillati</taxon>
        <taxon>Actinomycetota</taxon>
        <taxon>Actinomycetes</taxon>
        <taxon>Micrococcales</taxon>
        <taxon>Promicromonosporaceae</taxon>
        <taxon>Isoptericola</taxon>
    </lineage>
</organism>
<dbReference type="Pfam" id="PF01738">
    <property type="entry name" value="DLH"/>
    <property type="match status" value="1"/>
</dbReference>
<dbReference type="InterPro" id="IPR002925">
    <property type="entry name" value="Dienelactn_hydro"/>
</dbReference>
<keyword evidence="2" id="KW-0378">Hydrolase</keyword>
<dbReference type="AlphaFoldDB" id="A0A849K6Q3"/>
<dbReference type="GO" id="GO:0016787">
    <property type="term" value="F:hydrolase activity"/>
    <property type="evidence" value="ECO:0007669"/>
    <property type="project" value="UniProtKB-KW"/>
</dbReference>
<feature type="domain" description="Dienelactone hydrolase" evidence="1">
    <location>
        <begin position="14"/>
        <end position="235"/>
    </location>
</feature>
<evidence type="ECO:0000313" key="2">
    <source>
        <dbReference type="EMBL" id="NNU27699.1"/>
    </source>
</evidence>
<dbReference type="Proteomes" id="UP000557204">
    <property type="component" value="Unassembled WGS sequence"/>
</dbReference>
<evidence type="ECO:0000313" key="3">
    <source>
        <dbReference type="Proteomes" id="UP000557204"/>
    </source>
</evidence>
<dbReference type="EMBL" id="JABFAJ010000017">
    <property type="protein sequence ID" value="NNU27699.1"/>
    <property type="molecule type" value="Genomic_DNA"/>
</dbReference>
<dbReference type="SUPFAM" id="SSF53474">
    <property type="entry name" value="alpha/beta-Hydrolases"/>
    <property type="match status" value="1"/>
</dbReference>
<dbReference type="PANTHER" id="PTHR46623">
    <property type="entry name" value="CARBOXYMETHYLENEBUTENOLIDASE-RELATED"/>
    <property type="match status" value="1"/>
</dbReference>
<protein>
    <submittedName>
        <fullName evidence="2">Dienelactone hydrolase family protein</fullName>
    </submittedName>
</protein>
<dbReference type="RefSeq" id="WP_171247207.1">
    <property type="nucleotide sequence ID" value="NZ_JABFAJ010000017.1"/>
</dbReference>
<gene>
    <name evidence="2" type="ORF">HLI28_09110</name>
</gene>
<sequence length="245" mass="26624">MALTTVETDDGPLPVYLARPADRPPWPGVVVIHDALGMTTDLRRQCEWLADHGFLAVAPDLLHRGPRLWCVVSAMRSLVRRRGRGFDELEATRSWLAAHEDCTGRVGVIGFCLGGGFAVLLAGGGRYQAASVNYGGVPEDADELLADACPVLGSYGALDRSLADAPARLERALTRAEVPHQVTVYEGAGHSFLNDHPREEMPLWAFVPGRFVRSGYHADSADAARRRIVAFFDEHLGSSDDGHRS</sequence>